<reference evidence="11 12" key="1">
    <citation type="journal article" date="2015" name="Microbiome">
        <title>Genomic resolution of linkages in carbon, nitrogen, and sulfur cycling among widespread estuary sediment bacteria.</title>
        <authorList>
            <person name="Baker B.J."/>
            <person name="Lazar C.S."/>
            <person name="Teske A.P."/>
            <person name="Dick G.J."/>
        </authorList>
    </citation>
    <scope>NUCLEOTIDE SEQUENCE [LARGE SCALE GENOMIC DNA]</scope>
    <source>
        <strain evidence="11">DG_78</strain>
    </source>
</reference>
<evidence type="ECO:0000256" key="8">
    <source>
        <dbReference type="ARBA" id="ARBA00022989"/>
    </source>
</evidence>
<evidence type="ECO:0000256" key="7">
    <source>
        <dbReference type="ARBA" id="ARBA00022801"/>
    </source>
</evidence>
<dbReference type="GO" id="GO:0005886">
    <property type="term" value="C:plasma membrane"/>
    <property type="evidence" value="ECO:0007669"/>
    <property type="project" value="UniProtKB-SubCell"/>
</dbReference>
<sequence>MYLQGIGFVFGGVLFWLIYFDLKDRYQREPRRLLIIAFILGNLAAILALGFYTFAEKIGLPAFPSHNIYEIVLYCFLLVGPIEEGSKFLIARSLVFRWKHFDEPIDGMVYAACIAIGFASLENILYLPQLDWIQQLARVITSPLTHSLFAIVWGFGVSKAFFGERRRIGRILWQGGTLLLSMFLHGLYDFFLFAYRATYLASVVVLVLWIFLIVYARRLIRTQKSQIAHNNI</sequence>
<evidence type="ECO:0000256" key="9">
    <source>
        <dbReference type="ARBA" id="ARBA00023136"/>
    </source>
</evidence>
<feature type="transmembrane region" description="Helical" evidence="10">
    <location>
        <begin position="197"/>
        <end position="216"/>
    </location>
</feature>
<dbReference type="PANTHER" id="PTHR36844:SF1">
    <property type="entry name" value="PROTEASE PRSW"/>
    <property type="match status" value="1"/>
</dbReference>
<dbReference type="PANTHER" id="PTHR36844">
    <property type="entry name" value="PROTEASE PRSW"/>
    <property type="match status" value="1"/>
</dbReference>
<evidence type="ECO:0000256" key="4">
    <source>
        <dbReference type="ARBA" id="ARBA00022475"/>
    </source>
</evidence>
<dbReference type="InterPro" id="IPR023596">
    <property type="entry name" value="Peptidase_PrsW_arch/bac"/>
</dbReference>
<dbReference type="Proteomes" id="UP000051012">
    <property type="component" value="Unassembled WGS sequence"/>
</dbReference>
<keyword evidence="6 10" id="KW-0812">Transmembrane</keyword>
<dbReference type="PIRSF" id="PIRSF016933">
    <property type="entry name" value="PrsW"/>
    <property type="match status" value="1"/>
</dbReference>
<comment type="subcellular location">
    <subcellularLocation>
        <location evidence="1">Cell membrane</location>
        <topology evidence="1">Multi-pass membrane protein</topology>
    </subcellularLocation>
</comment>
<organism evidence="11 12">
    <name type="scientific">candidate division TA06 bacterium DG_78</name>
    <dbReference type="NCBI Taxonomy" id="1703772"/>
    <lineage>
        <taxon>Bacteria</taxon>
        <taxon>Bacteria division TA06</taxon>
    </lineage>
</organism>
<feature type="transmembrane region" description="Helical" evidence="10">
    <location>
        <begin position="67"/>
        <end position="86"/>
    </location>
</feature>
<evidence type="ECO:0000256" key="2">
    <source>
        <dbReference type="ARBA" id="ARBA00009165"/>
    </source>
</evidence>
<evidence type="ECO:0000313" key="12">
    <source>
        <dbReference type="Proteomes" id="UP000051012"/>
    </source>
</evidence>
<dbReference type="GO" id="GO:0008233">
    <property type="term" value="F:peptidase activity"/>
    <property type="evidence" value="ECO:0007669"/>
    <property type="project" value="UniProtKB-KW"/>
</dbReference>
<dbReference type="InterPro" id="IPR026898">
    <property type="entry name" value="PrsW"/>
</dbReference>
<gene>
    <name evidence="11" type="ORF">AMJ52_07475</name>
</gene>
<keyword evidence="9 10" id="KW-0472">Membrane</keyword>
<feature type="transmembrane region" description="Helical" evidence="10">
    <location>
        <begin position="139"/>
        <end position="162"/>
    </location>
</feature>
<feature type="transmembrane region" description="Helical" evidence="10">
    <location>
        <begin position="34"/>
        <end position="55"/>
    </location>
</feature>
<evidence type="ECO:0000256" key="10">
    <source>
        <dbReference type="SAM" id="Phobius"/>
    </source>
</evidence>
<evidence type="ECO:0000256" key="1">
    <source>
        <dbReference type="ARBA" id="ARBA00004651"/>
    </source>
</evidence>
<proteinExistence type="inferred from homology"/>
<comment type="caution">
    <text evidence="11">The sequence shown here is derived from an EMBL/GenBank/DDBJ whole genome shotgun (WGS) entry which is preliminary data.</text>
</comment>
<evidence type="ECO:0000256" key="3">
    <source>
        <dbReference type="ARBA" id="ARBA00018997"/>
    </source>
</evidence>
<feature type="transmembrane region" description="Helical" evidence="10">
    <location>
        <begin position="171"/>
        <end position="191"/>
    </location>
</feature>
<dbReference type="GO" id="GO:0006508">
    <property type="term" value="P:proteolysis"/>
    <property type="evidence" value="ECO:0007669"/>
    <property type="project" value="UniProtKB-KW"/>
</dbReference>
<protein>
    <recommendedName>
        <fullName evidence="3">Protease PrsW</fullName>
    </recommendedName>
</protein>
<evidence type="ECO:0000256" key="5">
    <source>
        <dbReference type="ARBA" id="ARBA00022670"/>
    </source>
</evidence>
<keyword evidence="7" id="KW-0378">Hydrolase</keyword>
<keyword evidence="4" id="KW-1003">Cell membrane</keyword>
<accession>A0A0S7YBB9</accession>
<keyword evidence="5" id="KW-0645">Protease</keyword>
<keyword evidence="8 10" id="KW-1133">Transmembrane helix</keyword>
<feature type="transmembrane region" description="Helical" evidence="10">
    <location>
        <begin position="6"/>
        <end position="22"/>
    </location>
</feature>
<evidence type="ECO:0000256" key="6">
    <source>
        <dbReference type="ARBA" id="ARBA00022692"/>
    </source>
</evidence>
<evidence type="ECO:0000313" key="11">
    <source>
        <dbReference type="EMBL" id="KPJ72097.1"/>
    </source>
</evidence>
<feature type="transmembrane region" description="Helical" evidence="10">
    <location>
        <begin position="107"/>
        <end position="127"/>
    </location>
</feature>
<dbReference type="EMBL" id="LJNI01000099">
    <property type="protein sequence ID" value="KPJ72097.1"/>
    <property type="molecule type" value="Genomic_DNA"/>
</dbReference>
<dbReference type="AlphaFoldDB" id="A0A0S7YBB9"/>
<comment type="similarity">
    <text evidence="2">Belongs to the protease PrsW family.</text>
</comment>
<name>A0A0S7YBB9_UNCT6</name>
<dbReference type="Pfam" id="PF13367">
    <property type="entry name" value="PrsW-protease"/>
    <property type="match status" value="1"/>
</dbReference>